<proteinExistence type="predicted"/>
<dbReference type="EMBL" id="CM023488">
    <property type="protein sequence ID" value="KAH6924592.1"/>
    <property type="molecule type" value="Genomic_DNA"/>
</dbReference>
<dbReference type="Proteomes" id="UP000821845">
    <property type="component" value="Chromosome 8"/>
</dbReference>
<evidence type="ECO:0000313" key="1">
    <source>
        <dbReference type="EMBL" id="KAH6924592.1"/>
    </source>
</evidence>
<evidence type="ECO:0000313" key="2">
    <source>
        <dbReference type="Proteomes" id="UP000821845"/>
    </source>
</evidence>
<reference evidence="1" key="1">
    <citation type="submission" date="2020-05" db="EMBL/GenBank/DDBJ databases">
        <title>Large-scale comparative analyses of tick genomes elucidate their genetic diversity and vector capacities.</title>
        <authorList>
            <person name="Jia N."/>
            <person name="Wang J."/>
            <person name="Shi W."/>
            <person name="Du L."/>
            <person name="Sun Y."/>
            <person name="Zhan W."/>
            <person name="Jiang J."/>
            <person name="Wang Q."/>
            <person name="Zhang B."/>
            <person name="Ji P."/>
            <person name="Sakyi L.B."/>
            <person name="Cui X."/>
            <person name="Yuan T."/>
            <person name="Jiang B."/>
            <person name="Yang W."/>
            <person name="Lam T.T.-Y."/>
            <person name="Chang Q."/>
            <person name="Ding S."/>
            <person name="Wang X."/>
            <person name="Zhu J."/>
            <person name="Ruan X."/>
            <person name="Zhao L."/>
            <person name="Wei J."/>
            <person name="Que T."/>
            <person name="Du C."/>
            <person name="Cheng J."/>
            <person name="Dai P."/>
            <person name="Han X."/>
            <person name="Huang E."/>
            <person name="Gao Y."/>
            <person name="Liu J."/>
            <person name="Shao H."/>
            <person name="Ye R."/>
            <person name="Li L."/>
            <person name="Wei W."/>
            <person name="Wang X."/>
            <person name="Wang C."/>
            <person name="Yang T."/>
            <person name="Huo Q."/>
            <person name="Li W."/>
            <person name="Guo W."/>
            <person name="Chen H."/>
            <person name="Zhou L."/>
            <person name="Ni X."/>
            <person name="Tian J."/>
            <person name="Zhou Y."/>
            <person name="Sheng Y."/>
            <person name="Liu T."/>
            <person name="Pan Y."/>
            <person name="Xia L."/>
            <person name="Li J."/>
            <person name="Zhao F."/>
            <person name="Cao W."/>
        </authorList>
    </citation>
    <scope>NUCLEOTIDE SEQUENCE</scope>
    <source>
        <strain evidence="1">Hyas-2018</strain>
    </source>
</reference>
<accession>A0ACB7RUM2</accession>
<organism evidence="1 2">
    <name type="scientific">Hyalomma asiaticum</name>
    <name type="common">Tick</name>
    <dbReference type="NCBI Taxonomy" id="266040"/>
    <lineage>
        <taxon>Eukaryota</taxon>
        <taxon>Metazoa</taxon>
        <taxon>Ecdysozoa</taxon>
        <taxon>Arthropoda</taxon>
        <taxon>Chelicerata</taxon>
        <taxon>Arachnida</taxon>
        <taxon>Acari</taxon>
        <taxon>Parasitiformes</taxon>
        <taxon>Ixodida</taxon>
        <taxon>Ixodoidea</taxon>
        <taxon>Ixodidae</taxon>
        <taxon>Hyalomminae</taxon>
        <taxon>Hyalomma</taxon>
    </lineage>
</organism>
<keyword evidence="2" id="KW-1185">Reference proteome</keyword>
<name>A0ACB7RUM2_HYAAI</name>
<protein>
    <submittedName>
        <fullName evidence="1">Uncharacterized protein</fullName>
    </submittedName>
</protein>
<comment type="caution">
    <text evidence="1">The sequence shown here is derived from an EMBL/GenBank/DDBJ whole genome shotgun (WGS) entry which is preliminary data.</text>
</comment>
<gene>
    <name evidence="1" type="ORF">HPB50_019657</name>
</gene>
<sequence length="120" mass="13097">MSQILLTGFRPIKGISEHFHNAALTSGEKLYAASHVLDVKEVDGLDVHAKCRSEVYEVILHRPLARPSASPAPKLLTIFSRGPPRHVDTVPIPVRSQTGSAGPFKNSKRRGAALTLTRRP</sequence>